<dbReference type="InterPro" id="IPR050553">
    <property type="entry name" value="Thioredoxin_ResA/DsbE_sf"/>
</dbReference>
<dbReference type="InterPro" id="IPR013766">
    <property type="entry name" value="Thioredoxin_domain"/>
</dbReference>
<dbReference type="GO" id="GO:0016491">
    <property type="term" value="F:oxidoreductase activity"/>
    <property type="evidence" value="ECO:0007669"/>
    <property type="project" value="InterPro"/>
</dbReference>
<accession>A0A6J6BN83</accession>
<keyword evidence="4" id="KW-0676">Redox-active center</keyword>
<dbReference type="CDD" id="cd02966">
    <property type="entry name" value="TlpA_like_family"/>
    <property type="match status" value="1"/>
</dbReference>
<dbReference type="EMBL" id="CAEZSG010000103">
    <property type="protein sequence ID" value="CAB4540452.1"/>
    <property type="molecule type" value="Genomic_DNA"/>
</dbReference>
<evidence type="ECO:0000259" key="5">
    <source>
        <dbReference type="PROSITE" id="PS51352"/>
    </source>
</evidence>
<feature type="domain" description="Thioredoxin" evidence="5">
    <location>
        <begin position="47"/>
        <end position="196"/>
    </location>
</feature>
<evidence type="ECO:0000256" key="4">
    <source>
        <dbReference type="ARBA" id="ARBA00023284"/>
    </source>
</evidence>
<dbReference type="PROSITE" id="PS51352">
    <property type="entry name" value="THIOREDOXIN_2"/>
    <property type="match status" value="1"/>
</dbReference>
<dbReference type="InterPro" id="IPR013740">
    <property type="entry name" value="Redoxin"/>
</dbReference>
<evidence type="ECO:0000256" key="2">
    <source>
        <dbReference type="ARBA" id="ARBA00022748"/>
    </source>
</evidence>
<dbReference type="PROSITE" id="PS51257">
    <property type="entry name" value="PROKAR_LIPOPROTEIN"/>
    <property type="match status" value="1"/>
</dbReference>
<evidence type="ECO:0000256" key="3">
    <source>
        <dbReference type="ARBA" id="ARBA00023157"/>
    </source>
</evidence>
<organism evidence="6">
    <name type="scientific">freshwater metagenome</name>
    <dbReference type="NCBI Taxonomy" id="449393"/>
    <lineage>
        <taxon>unclassified sequences</taxon>
        <taxon>metagenomes</taxon>
        <taxon>ecological metagenomes</taxon>
    </lineage>
</organism>
<dbReference type="GO" id="GO:0030313">
    <property type="term" value="C:cell envelope"/>
    <property type="evidence" value="ECO:0007669"/>
    <property type="project" value="UniProtKB-SubCell"/>
</dbReference>
<dbReference type="PANTHER" id="PTHR42852:SF6">
    <property type="entry name" value="THIOL:DISULFIDE INTERCHANGE PROTEIN DSBE"/>
    <property type="match status" value="1"/>
</dbReference>
<dbReference type="AlphaFoldDB" id="A0A6J6BN83"/>
<keyword evidence="3" id="KW-1015">Disulfide bond</keyword>
<protein>
    <submittedName>
        <fullName evidence="6">Unannotated protein</fullName>
    </submittedName>
</protein>
<keyword evidence="2" id="KW-0201">Cytochrome c-type biogenesis</keyword>
<dbReference type="InterPro" id="IPR036249">
    <property type="entry name" value="Thioredoxin-like_sf"/>
</dbReference>
<proteinExistence type="predicted"/>
<dbReference type="PANTHER" id="PTHR42852">
    <property type="entry name" value="THIOL:DISULFIDE INTERCHANGE PROTEIN DSBE"/>
    <property type="match status" value="1"/>
</dbReference>
<name>A0A6J6BN83_9ZZZZ</name>
<reference evidence="6" key="1">
    <citation type="submission" date="2020-05" db="EMBL/GenBank/DDBJ databases">
        <authorList>
            <person name="Chiriac C."/>
            <person name="Salcher M."/>
            <person name="Ghai R."/>
            <person name="Kavagutti S V."/>
        </authorList>
    </citation>
    <scope>NUCLEOTIDE SEQUENCE</scope>
</reference>
<dbReference type="GO" id="GO:0017004">
    <property type="term" value="P:cytochrome complex assembly"/>
    <property type="evidence" value="ECO:0007669"/>
    <property type="project" value="UniProtKB-KW"/>
</dbReference>
<evidence type="ECO:0000256" key="1">
    <source>
        <dbReference type="ARBA" id="ARBA00004196"/>
    </source>
</evidence>
<dbReference type="Pfam" id="PF08534">
    <property type="entry name" value="Redoxin"/>
    <property type="match status" value="1"/>
</dbReference>
<gene>
    <name evidence="6" type="ORF">UFOPK1413_00707</name>
</gene>
<dbReference type="SUPFAM" id="SSF52833">
    <property type="entry name" value="Thioredoxin-like"/>
    <property type="match status" value="1"/>
</dbReference>
<comment type="subcellular location">
    <subcellularLocation>
        <location evidence="1">Cell envelope</location>
    </subcellularLocation>
</comment>
<evidence type="ECO:0000313" key="6">
    <source>
        <dbReference type="EMBL" id="CAB4540452.1"/>
    </source>
</evidence>
<sequence length="196" mass="20665">MNRMIVAASLAASLVLLGGCVSNDPLAVDANNENFTSADGSVTEVAPANRGDAVSFESSDTTDGSTLRSEDFRGSVLVVNFWYAACPPCRAEAPDLAELATGYAEQGVLFLGVNVFDNASGAQSFEKSFDIPYPSILDADTGELRLAFASELPPSGIPTTFIVDRDGRVAARVLGFLADRSMFEDMLERVVAEAAP</sequence>
<dbReference type="Gene3D" id="3.40.30.10">
    <property type="entry name" value="Glutaredoxin"/>
    <property type="match status" value="1"/>
</dbReference>